<dbReference type="Pfam" id="PF02806">
    <property type="entry name" value="Alpha-amylase_C"/>
    <property type="match status" value="1"/>
</dbReference>
<comment type="catalytic activity">
    <reaction evidence="1">
        <text>Transfers a segment of a (1-&gt;4)-alpha-D-glucan chain to a primary hydroxy group in a similar glucan chain.</text>
        <dbReference type="EC" id="2.4.1.18"/>
    </reaction>
</comment>
<protein>
    <recommendedName>
        <fullName evidence="3">1,4-alpha-glucan branching enzyme</fullName>
        <ecNumber evidence="3">2.4.1.18</ecNumber>
    </recommendedName>
</protein>
<organism evidence="7">
    <name type="scientific">hydrothermal vent metagenome</name>
    <dbReference type="NCBI Taxonomy" id="652676"/>
    <lineage>
        <taxon>unclassified sequences</taxon>
        <taxon>metagenomes</taxon>
        <taxon>ecological metagenomes</taxon>
    </lineage>
</organism>
<dbReference type="CDD" id="cd11321">
    <property type="entry name" value="AmyAc_bac_euk_BE"/>
    <property type="match status" value="1"/>
</dbReference>
<dbReference type="FunFam" id="3.20.20.80:FF:000001">
    <property type="entry name" value="1,4-alpha-glucan branching enzyme"/>
    <property type="match status" value="1"/>
</dbReference>
<dbReference type="PANTHER" id="PTHR43651">
    <property type="entry name" value="1,4-ALPHA-GLUCAN-BRANCHING ENZYME"/>
    <property type="match status" value="1"/>
</dbReference>
<dbReference type="GO" id="GO:0005978">
    <property type="term" value="P:glycogen biosynthetic process"/>
    <property type="evidence" value="ECO:0007669"/>
    <property type="project" value="InterPro"/>
</dbReference>
<evidence type="ECO:0000256" key="3">
    <source>
        <dbReference type="ARBA" id="ARBA00012541"/>
    </source>
</evidence>
<dbReference type="EMBL" id="UOEP01000100">
    <property type="protein sequence ID" value="VAW19508.1"/>
    <property type="molecule type" value="Genomic_DNA"/>
</dbReference>
<dbReference type="SUPFAM" id="SSF51445">
    <property type="entry name" value="(Trans)glycosidases"/>
    <property type="match status" value="1"/>
</dbReference>
<accession>A0A3B0TNH6</accession>
<keyword evidence="5 7" id="KW-0808">Transferase</keyword>
<keyword evidence="4 7" id="KW-0328">Glycosyltransferase</keyword>
<dbReference type="InterPro" id="IPR017853">
    <property type="entry name" value="GH"/>
</dbReference>
<dbReference type="GO" id="GO:0043169">
    <property type="term" value="F:cation binding"/>
    <property type="evidence" value="ECO:0007669"/>
    <property type="project" value="InterPro"/>
</dbReference>
<dbReference type="InterPro" id="IPR006047">
    <property type="entry name" value="GH13_cat_dom"/>
</dbReference>
<dbReference type="GO" id="GO:0005737">
    <property type="term" value="C:cytoplasm"/>
    <property type="evidence" value="ECO:0007669"/>
    <property type="project" value="TreeGrafter"/>
</dbReference>
<dbReference type="SMART" id="SM00642">
    <property type="entry name" value="Aamy"/>
    <property type="match status" value="1"/>
</dbReference>
<sequence>MKNPGIVQNDPWLEPYAETIIRWQENAVQKQRELTSGNLSGFASGHLYFGLHKENGLWVFREWAPNATAVFLIGEFNDWTDLPEYRFQSTGNGNWELKIKNEDIRHGTLYALSVHWDGGSGKRVPAWATRVVQDPHTHIFNAQVWYPGQPYTWRHPGFKRTVEPPLIYEAHIGMSGEEERVNTYNEFRENILPRIKNAGYNTIQLMAIPEHPYYGSFGYHVSGFFAASSRFGTPEELKQLIDEAHGMGMAVIIDLVHSHAVRNEIEGLGKFDGTRYQFFHEGSRGEHPAWDSYCFNYNKPEVLHFLLSNIKYWLEEYKLDGFRFDGVTSMLYLDHGLGKAFTNYDDYFNDNIDQEAVTYFILANKLINEVTPGALSIAEDMSGLPGLASPVEAGGLGFGYRMAMGVPDFWIRIIKELPDDQWDVVEIFYQLTSKRQDEKVVSYVESHDQALVGDKTIIFRLIDKEMYFSMRKDQPNLIVERGIALHKMIRLVTLATAGGAYLNFMGNEFGHPEWIDFPREGNNWSYKHARRLWSIVENDELRYHWLADFDKDMIFFARNNRLLDTPSIDLIHENKSDEVLAFHRNKYLFVFNFNPVQSFTDYGIPLGPGKYKVVLSTDSGRFGGQDRIDEFLTYYTMPAGGLDSQHYLKLYLPARTALVMEYIDFKRLR</sequence>
<dbReference type="SUPFAM" id="SSF51011">
    <property type="entry name" value="Glycosyl hydrolase domain"/>
    <property type="match status" value="1"/>
</dbReference>
<dbReference type="Gene3D" id="3.20.20.80">
    <property type="entry name" value="Glycosidases"/>
    <property type="match status" value="1"/>
</dbReference>
<evidence type="ECO:0000256" key="1">
    <source>
        <dbReference type="ARBA" id="ARBA00000826"/>
    </source>
</evidence>
<dbReference type="InterPro" id="IPR014756">
    <property type="entry name" value="Ig_E-set"/>
</dbReference>
<dbReference type="InterPro" id="IPR013780">
    <property type="entry name" value="Glyco_hydro_b"/>
</dbReference>
<name>A0A3B0TNH6_9ZZZZ</name>
<gene>
    <name evidence="7" type="ORF">MNBD_BACTEROID01-2544</name>
</gene>
<dbReference type="InterPro" id="IPR006048">
    <property type="entry name" value="A-amylase/branching_C"/>
</dbReference>
<dbReference type="InterPro" id="IPR037439">
    <property type="entry name" value="Branching_enzy"/>
</dbReference>
<dbReference type="Gene3D" id="2.60.40.10">
    <property type="entry name" value="Immunoglobulins"/>
    <property type="match status" value="1"/>
</dbReference>
<dbReference type="CDD" id="cd02854">
    <property type="entry name" value="E_set_GBE_euk_N"/>
    <property type="match status" value="1"/>
</dbReference>
<dbReference type="PIRSF" id="PIRSF000463">
    <property type="entry name" value="GlgB"/>
    <property type="match status" value="1"/>
</dbReference>
<reference evidence="7" key="1">
    <citation type="submission" date="2018-06" db="EMBL/GenBank/DDBJ databases">
        <authorList>
            <person name="Zhirakovskaya E."/>
        </authorList>
    </citation>
    <scope>NUCLEOTIDE SEQUENCE</scope>
</reference>
<dbReference type="GO" id="GO:0004553">
    <property type="term" value="F:hydrolase activity, hydrolyzing O-glycosyl compounds"/>
    <property type="evidence" value="ECO:0007669"/>
    <property type="project" value="InterPro"/>
</dbReference>
<dbReference type="AlphaFoldDB" id="A0A3B0TNH6"/>
<evidence type="ECO:0000313" key="7">
    <source>
        <dbReference type="EMBL" id="VAW19508.1"/>
    </source>
</evidence>
<dbReference type="InterPro" id="IPR013783">
    <property type="entry name" value="Ig-like_fold"/>
</dbReference>
<feature type="domain" description="Glycosyl hydrolase family 13 catalytic" evidence="6">
    <location>
        <begin position="182"/>
        <end position="542"/>
    </location>
</feature>
<dbReference type="GO" id="GO:0003844">
    <property type="term" value="F:1,4-alpha-glucan branching enzyme activity"/>
    <property type="evidence" value="ECO:0007669"/>
    <property type="project" value="UniProtKB-EC"/>
</dbReference>
<dbReference type="PANTHER" id="PTHR43651:SF3">
    <property type="entry name" value="1,4-ALPHA-GLUCAN-BRANCHING ENZYME"/>
    <property type="match status" value="1"/>
</dbReference>
<dbReference type="InterPro" id="IPR004193">
    <property type="entry name" value="Glyco_hydro_13_N"/>
</dbReference>
<evidence type="ECO:0000256" key="2">
    <source>
        <dbReference type="ARBA" id="ARBA00009000"/>
    </source>
</evidence>
<dbReference type="Gene3D" id="2.60.40.1180">
    <property type="entry name" value="Golgi alpha-mannosidase II"/>
    <property type="match status" value="1"/>
</dbReference>
<evidence type="ECO:0000259" key="6">
    <source>
        <dbReference type="SMART" id="SM00642"/>
    </source>
</evidence>
<dbReference type="Pfam" id="PF02922">
    <property type="entry name" value="CBM_48"/>
    <property type="match status" value="1"/>
</dbReference>
<comment type="similarity">
    <text evidence="2">Belongs to the glycosyl hydrolase 13 family. GlgB subfamily.</text>
</comment>
<dbReference type="Pfam" id="PF00128">
    <property type="entry name" value="Alpha-amylase"/>
    <property type="match status" value="1"/>
</dbReference>
<dbReference type="EC" id="2.4.1.18" evidence="3"/>
<dbReference type="FunFam" id="2.60.40.1180:FF:000050">
    <property type="entry name" value="1,4-alpha-glucan branching enzyme"/>
    <property type="match status" value="1"/>
</dbReference>
<dbReference type="SUPFAM" id="SSF81296">
    <property type="entry name" value="E set domains"/>
    <property type="match status" value="1"/>
</dbReference>
<evidence type="ECO:0000256" key="5">
    <source>
        <dbReference type="ARBA" id="ARBA00022679"/>
    </source>
</evidence>
<evidence type="ECO:0000256" key="4">
    <source>
        <dbReference type="ARBA" id="ARBA00022676"/>
    </source>
</evidence>
<proteinExistence type="inferred from homology"/>